<keyword evidence="5 7" id="KW-1133">Transmembrane helix</keyword>
<dbReference type="AlphaFoldDB" id="A0A3E0TU85"/>
<comment type="subcellular location">
    <subcellularLocation>
        <location evidence="1">Cell membrane</location>
        <topology evidence="1">Multi-pass membrane protein</topology>
    </subcellularLocation>
</comment>
<protein>
    <submittedName>
        <fullName evidence="8">DUF350 domain-containing protein</fullName>
    </submittedName>
</protein>
<feature type="transmembrane region" description="Helical" evidence="7">
    <location>
        <begin position="128"/>
        <end position="153"/>
    </location>
</feature>
<evidence type="ECO:0000256" key="7">
    <source>
        <dbReference type="SAM" id="Phobius"/>
    </source>
</evidence>
<feature type="transmembrane region" description="Helical" evidence="7">
    <location>
        <begin position="15"/>
        <end position="35"/>
    </location>
</feature>
<dbReference type="Proteomes" id="UP000256478">
    <property type="component" value="Unassembled WGS sequence"/>
</dbReference>
<dbReference type="RefSeq" id="WP_116009017.1">
    <property type="nucleotide sequence ID" value="NZ_QUOU01000001.1"/>
</dbReference>
<reference evidence="8 9" key="1">
    <citation type="submission" date="2018-08" db="EMBL/GenBank/DDBJ databases">
        <title>Thalassotalea euphylliae genome.</title>
        <authorList>
            <person name="Summers S."/>
            <person name="Rice S.A."/>
            <person name="Freckelton M.L."/>
            <person name="Nedved B.T."/>
            <person name="Hadfield M.G."/>
        </authorList>
    </citation>
    <scope>NUCLEOTIDE SEQUENCE [LARGE SCALE GENOMIC DNA]</scope>
    <source>
        <strain evidence="8 9">H1</strain>
    </source>
</reference>
<evidence type="ECO:0000256" key="4">
    <source>
        <dbReference type="ARBA" id="ARBA00022692"/>
    </source>
</evidence>
<dbReference type="InterPro" id="IPR007140">
    <property type="entry name" value="DUF350"/>
</dbReference>
<evidence type="ECO:0000313" key="8">
    <source>
        <dbReference type="EMBL" id="REL27953.1"/>
    </source>
</evidence>
<keyword evidence="4 7" id="KW-0812">Transmembrane</keyword>
<feature type="transmembrane region" description="Helical" evidence="7">
    <location>
        <begin position="88"/>
        <end position="108"/>
    </location>
</feature>
<sequence length="301" mass="31707">MLSNLLEITALNSNLMTFLAVDLAIAIALLSAMRFVSGVTAKVNTTDELAKQDNFAFGISVAGSIAALGIVLSGAITGEAAESLTMEIIGMASYGILGLLLIKVGRLVHDKFALNQIDKTEQIKAANVTVGIVDAAGAIATAIIIKAVLIWVYGLDVNTLIAILSGFAVSQAMLVIATRIKERQYAKNNQGDSMQQAFANGQVALAIRYAGQVISTALAVTAASYFFSYSPDTLVVNLLGWLAFGIVMTILVALLTYLAKKLILWGINLVEEVDQQHNIGVAAIEMAISISIAMILTGLMA</sequence>
<evidence type="ECO:0000256" key="6">
    <source>
        <dbReference type="ARBA" id="ARBA00023136"/>
    </source>
</evidence>
<dbReference type="Pfam" id="PF03994">
    <property type="entry name" value="DUF350"/>
    <property type="match status" value="2"/>
</dbReference>
<feature type="transmembrane region" description="Helical" evidence="7">
    <location>
        <begin position="279"/>
        <end position="300"/>
    </location>
</feature>
<organism evidence="8 9">
    <name type="scientific">Thalassotalea euphylliae</name>
    <dbReference type="NCBI Taxonomy" id="1655234"/>
    <lineage>
        <taxon>Bacteria</taxon>
        <taxon>Pseudomonadati</taxon>
        <taxon>Pseudomonadota</taxon>
        <taxon>Gammaproteobacteria</taxon>
        <taxon>Alteromonadales</taxon>
        <taxon>Colwelliaceae</taxon>
        <taxon>Thalassotalea</taxon>
    </lineage>
</organism>
<comment type="caution">
    <text evidence="8">The sequence shown here is derived from an EMBL/GenBank/DDBJ whole genome shotgun (WGS) entry which is preliminary data.</text>
</comment>
<evidence type="ECO:0000313" key="9">
    <source>
        <dbReference type="Proteomes" id="UP000256478"/>
    </source>
</evidence>
<feature type="transmembrane region" description="Helical" evidence="7">
    <location>
        <begin position="159"/>
        <end position="177"/>
    </location>
</feature>
<feature type="transmembrane region" description="Helical" evidence="7">
    <location>
        <begin position="55"/>
        <end position="76"/>
    </location>
</feature>
<dbReference type="PANTHER" id="PTHR40043:SF1">
    <property type="entry name" value="UPF0719 INNER MEMBRANE PROTEIN YJFL"/>
    <property type="match status" value="1"/>
</dbReference>
<keyword evidence="3" id="KW-1003">Cell membrane</keyword>
<evidence type="ECO:0000256" key="5">
    <source>
        <dbReference type="ARBA" id="ARBA00022989"/>
    </source>
</evidence>
<comment type="similarity">
    <text evidence="2">Belongs to the UPF0719 family.</text>
</comment>
<feature type="transmembrane region" description="Helical" evidence="7">
    <location>
        <begin position="238"/>
        <end position="258"/>
    </location>
</feature>
<evidence type="ECO:0000256" key="1">
    <source>
        <dbReference type="ARBA" id="ARBA00004651"/>
    </source>
</evidence>
<name>A0A3E0TU85_9GAMM</name>
<accession>A0A3E0TU85</accession>
<dbReference type="PANTHER" id="PTHR40043">
    <property type="entry name" value="UPF0719 INNER MEMBRANE PROTEIN YJFL"/>
    <property type="match status" value="1"/>
</dbReference>
<feature type="transmembrane region" description="Helical" evidence="7">
    <location>
        <begin position="203"/>
        <end position="226"/>
    </location>
</feature>
<dbReference type="EMBL" id="QUOU01000001">
    <property type="protein sequence ID" value="REL27953.1"/>
    <property type="molecule type" value="Genomic_DNA"/>
</dbReference>
<gene>
    <name evidence="8" type="ORF">DXX93_16220</name>
</gene>
<keyword evidence="6 7" id="KW-0472">Membrane</keyword>
<proteinExistence type="inferred from homology"/>
<evidence type="ECO:0000256" key="2">
    <source>
        <dbReference type="ARBA" id="ARBA00005779"/>
    </source>
</evidence>
<evidence type="ECO:0000256" key="3">
    <source>
        <dbReference type="ARBA" id="ARBA00022475"/>
    </source>
</evidence>
<dbReference type="OrthoDB" id="6397734at2"/>
<dbReference type="GO" id="GO:0005886">
    <property type="term" value="C:plasma membrane"/>
    <property type="evidence" value="ECO:0007669"/>
    <property type="project" value="UniProtKB-SubCell"/>
</dbReference>